<comment type="caution">
    <text evidence="1">The sequence shown here is derived from an EMBL/GenBank/DDBJ whole genome shotgun (WGS) entry which is preliminary data.</text>
</comment>
<protein>
    <submittedName>
        <fullName evidence="1">Uncharacterized protein</fullName>
    </submittedName>
</protein>
<accession>A0ABR2ZUP3</accession>
<dbReference type="Proteomes" id="UP001437256">
    <property type="component" value="Unassembled WGS sequence"/>
</dbReference>
<gene>
    <name evidence="1" type="ORF">AAF712_007991</name>
</gene>
<evidence type="ECO:0000313" key="1">
    <source>
        <dbReference type="EMBL" id="KAL0065000.1"/>
    </source>
</evidence>
<proteinExistence type="predicted"/>
<dbReference type="EMBL" id="JBBXMP010000053">
    <property type="protein sequence ID" value="KAL0065000.1"/>
    <property type="molecule type" value="Genomic_DNA"/>
</dbReference>
<evidence type="ECO:0000313" key="2">
    <source>
        <dbReference type="Proteomes" id="UP001437256"/>
    </source>
</evidence>
<name>A0ABR2ZUP3_9AGAR</name>
<organism evidence="1 2">
    <name type="scientific">Marasmius tenuissimus</name>
    <dbReference type="NCBI Taxonomy" id="585030"/>
    <lineage>
        <taxon>Eukaryota</taxon>
        <taxon>Fungi</taxon>
        <taxon>Dikarya</taxon>
        <taxon>Basidiomycota</taxon>
        <taxon>Agaricomycotina</taxon>
        <taxon>Agaricomycetes</taxon>
        <taxon>Agaricomycetidae</taxon>
        <taxon>Agaricales</taxon>
        <taxon>Marasmiineae</taxon>
        <taxon>Marasmiaceae</taxon>
        <taxon>Marasmius</taxon>
    </lineage>
</organism>
<sequence length="207" mass="23240">MNNIAPTVLPSLVLPRLSTLSLHESRSWGKSNIPQYTDFLRRGSQTITHLVWQVPALETAPMNLLGALESEADNELLALLRVLPNLHYLHHLHISQLISLPNEILTPAFFRKLFAFQDGASPVLPRLKDLTIELGEEDLDIDGFVDAVRSRILPDNDDSGVRTYIQSLSIYGTASDNQDLRFDDDELDVLYSLKDVGLTVHLYCVSH</sequence>
<reference evidence="1 2" key="1">
    <citation type="submission" date="2024-05" db="EMBL/GenBank/DDBJ databases">
        <title>A draft genome resource for the thread blight pathogen Marasmius tenuissimus strain MS-2.</title>
        <authorList>
            <person name="Yulfo-Soto G.E."/>
            <person name="Baruah I.K."/>
            <person name="Amoako-Attah I."/>
            <person name="Bukari Y."/>
            <person name="Meinhardt L.W."/>
            <person name="Bailey B.A."/>
            <person name="Cohen S.P."/>
        </authorList>
    </citation>
    <scope>NUCLEOTIDE SEQUENCE [LARGE SCALE GENOMIC DNA]</scope>
    <source>
        <strain evidence="1 2">MS-2</strain>
    </source>
</reference>
<keyword evidence="2" id="KW-1185">Reference proteome</keyword>